<dbReference type="Proteomes" id="UP000317638">
    <property type="component" value="Unassembled WGS sequence"/>
</dbReference>
<feature type="transmembrane region" description="Helical" evidence="2">
    <location>
        <begin position="199"/>
        <end position="219"/>
    </location>
</feature>
<feature type="transmembrane region" description="Helical" evidence="2">
    <location>
        <begin position="346"/>
        <end position="365"/>
    </location>
</feature>
<dbReference type="GO" id="GO:0016747">
    <property type="term" value="F:acyltransferase activity, transferring groups other than amino-acyl groups"/>
    <property type="evidence" value="ECO:0007669"/>
    <property type="project" value="InterPro"/>
</dbReference>
<dbReference type="InterPro" id="IPR002656">
    <property type="entry name" value="Acyl_transf_3_dom"/>
</dbReference>
<reference evidence="5 6" key="1">
    <citation type="submission" date="2019-07" db="EMBL/GenBank/DDBJ databases">
        <authorList>
            <person name="Zhou L.-Y."/>
        </authorList>
    </citation>
    <scope>NUCLEOTIDE SEQUENCE [LARGE SCALE GENOMIC DNA]</scope>
    <source>
        <strain evidence="5 6">YIM 101269</strain>
    </source>
</reference>
<dbReference type="EMBL" id="VKKG01000007">
    <property type="protein sequence ID" value="TRY16737.1"/>
    <property type="molecule type" value="Genomic_DNA"/>
</dbReference>
<accession>A0A553JW86</accession>
<evidence type="ECO:0000259" key="4">
    <source>
        <dbReference type="Pfam" id="PF19040"/>
    </source>
</evidence>
<keyword evidence="5" id="KW-0012">Acyltransferase</keyword>
<dbReference type="InterPro" id="IPR050879">
    <property type="entry name" value="Acyltransferase_3"/>
</dbReference>
<dbReference type="Pfam" id="PF01757">
    <property type="entry name" value="Acyl_transf_3"/>
    <property type="match status" value="1"/>
</dbReference>
<keyword evidence="5" id="KW-0808">Transferase</keyword>
<dbReference type="AlphaFoldDB" id="A0A553JW86"/>
<feature type="transmembrane region" description="Helical" evidence="2">
    <location>
        <begin position="256"/>
        <end position="273"/>
    </location>
</feature>
<feature type="transmembrane region" description="Helical" evidence="2">
    <location>
        <begin position="162"/>
        <end position="179"/>
    </location>
</feature>
<organism evidence="5 6">
    <name type="scientific">Tessaracoccus rhinocerotis</name>
    <dbReference type="NCBI Taxonomy" id="1689449"/>
    <lineage>
        <taxon>Bacteria</taxon>
        <taxon>Bacillati</taxon>
        <taxon>Actinomycetota</taxon>
        <taxon>Actinomycetes</taxon>
        <taxon>Propionibacteriales</taxon>
        <taxon>Propionibacteriaceae</taxon>
        <taxon>Tessaracoccus</taxon>
    </lineage>
</organism>
<evidence type="ECO:0000256" key="1">
    <source>
        <dbReference type="SAM" id="MobiDB-lite"/>
    </source>
</evidence>
<evidence type="ECO:0000313" key="5">
    <source>
        <dbReference type="EMBL" id="TRY16737.1"/>
    </source>
</evidence>
<feature type="transmembrane region" description="Helical" evidence="2">
    <location>
        <begin position="279"/>
        <end position="300"/>
    </location>
</feature>
<keyword evidence="6" id="KW-1185">Reference proteome</keyword>
<feature type="transmembrane region" description="Helical" evidence="2">
    <location>
        <begin position="90"/>
        <end position="110"/>
    </location>
</feature>
<dbReference type="PANTHER" id="PTHR23028:SF53">
    <property type="entry name" value="ACYL_TRANSF_3 DOMAIN-CONTAINING PROTEIN"/>
    <property type="match status" value="1"/>
</dbReference>
<evidence type="ECO:0000256" key="2">
    <source>
        <dbReference type="SAM" id="Phobius"/>
    </source>
</evidence>
<feature type="transmembrane region" description="Helical" evidence="2">
    <location>
        <begin position="23"/>
        <end position="43"/>
    </location>
</feature>
<keyword evidence="2" id="KW-0472">Membrane</keyword>
<dbReference type="InterPro" id="IPR043968">
    <property type="entry name" value="SGNH"/>
</dbReference>
<keyword evidence="2" id="KW-0812">Transmembrane</keyword>
<name>A0A553JW86_9ACTN</name>
<proteinExistence type="predicted"/>
<feature type="domain" description="SGNH" evidence="4">
    <location>
        <begin position="440"/>
        <end position="683"/>
    </location>
</feature>
<feature type="transmembrane region" description="Helical" evidence="2">
    <location>
        <begin position="321"/>
        <end position="340"/>
    </location>
</feature>
<feature type="transmembrane region" description="Helical" evidence="2">
    <location>
        <begin position="231"/>
        <end position="249"/>
    </location>
</feature>
<dbReference type="GO" id="GO:0016020">
    <property type="term" value="C:membrane"/>
    <property type="evidence" value="ECO:0007669"/>
    <property type="project" value="TreeGrafter"/>
</dbReference>
<dbReference type="RefSeq" id="WP_143939351.1">
    <property type="nucleotide sequence ID" value="NZ_VKKG01000007.1"/>
</dbReference>
<evidence type="ECO:0000313" key="6">
    <source>
        <dbReference type="Proteomes" id="UP000317638"/>
    </source>
</evidence>
<evidence type="ECO:0000259" key="3">
    <source>
        <dbReference type="Pfam" id="PF01757"/>
    </source>
</evidence>
<dbReference type="Pfam" id="PF19040">
    <property type="entry name" value="SGNH"/>
    <property type="match status" value="1"/>
</dbReference>
<dbReference type="OrthoDB" id="3404679at2"/>
<protein>
    <submittedName>
        <fullName evidence="5">Acyltransferase</fullName>
    </submittedName>
</protein>
<comment type="caution">
    <text evidence="5">The sequence shown here is derived from an EMBL/GenBank/DDBJ whole genome shotgun (WGS) entry which is preliminary data.</text>
</comment>
<feature type="region of interest" description="Disordered" evidence="1">
    <location>
        <begin position="1"/>
        <end position="21"/>
    </location>
</feature>
<dbReference type="PANTHER" id="PTHR23028">
    <property type="entry name" value="ACETYLTRANSFERASE"/>
    <property type="match status" value="1"/>
</dbReference>
<feature type="compositionally biased region" description="Basic and acidic residues" evidence="1">
    <location>
        <begin position="11"/>
        <end position="21"/>
    </location>
</feature>
<sequence>MAERTGLAPSRPERTRPRGGHRLDVQGMRAVAVLAVLVFHAGVAMPGGFVGVDVFFVISGFVITAMLMREFEQHGRIRLKRFYLRRFKRLFPALALTVAVTLVATVWILSPGQYQEIAAMTGLGAILLSANFVIMSTSGGYFDAKAELNPLLHVWSLSVEEQFYLVFPAILIGAVAWGARRRGATRPTSPARHALRAVVVISLISLVPTVVNTVATGWAPLTGFYSPLPRVWEFGAGALLALVPHAGLLRTRAQTLALALAGAALLAVSFVVIDETMAWPGPATLLPVLGTMALIAAGSSAQPNPVNRLLATRPMTLVGDWSYSLYLWHWAPVVFAQMLWPNNGGAKLLAVALSVVPAVASYYLLEDPIRRAPGLTGIRFVRLAAATALVPVVVAAALFAGAARHWDSPAVAAFVTQVEEEHIGKESGCDGRTPLGGHGTDCAWNLEADGAPVYLVGDSSMDHFTDGWIEAGREAGRPVFSATASACPFLLDVTIRDVRHDQSLDDECNTYVSDSLDYLADAPSGTVVIANSQHYPFQREVGLGAGPEDDPEDDFEAKIEAIREGLEAAVAEIGSLGHEVVIVQGTPLWIGKHHWESRECTMLTVMKQRCGQQMTLAEAAEQQGRARAVVEQVGRATGAVVWDSWTELCAEGVCATHDGLDPRFRDGLHITVEQSKRLGPSFARLL</sequence>
<keyword evidence="2" id="KW-1133">Transmembrane helix</keyword>
<dbReference type="GO" id="GO:0009103">
    <property type="term" value="P:lipopolysaccharide biosynthetic process"/>
    <property type="evidence" value="ECO:0007669"/>
    <property type="project" value="TreeGrafter"/>
</dbReference>
<gene>
    <name evidence="5" type="ORF">FOJ82_15225</name>
</gene>
<feature type="transmembrane region" description="Helical" evidence="2">
    <location>
        <begin position="377"/>
        <end position="400"/>
    </location>
</feature>
<feature type="domain" description="Acyltransferase 3" evidence="3">
    <location>
        <begin position="25"/>
        <end position="362"/>
    </location>
</feature>